<gene>
    <name evidence="1" type="ORF">GMC75_08980</name>
</gene>
<sequence>MEASKENRNTKIRWTLWLLLITLCLGECSVITRRSEQRREMLEIAESRQSKRVLENILRQEDLHALTAEGIVKSYKINTHQLRYHPMGGLTVEMVINEDKNLTITTTLTQEADGHLEQNGVVISGELSKKLVNAK</sequence>
<proteinExistence type="predicted"/>
<name>A0A6I3P6F8_STRPA</name>
<evidence type="ECO:0000313" key="1">
    <source>
        <dbReference type="EMBL" id="MTR41787.1"/>
    </source>
</evidence>
<dbReference type="AlphaFoldDB" id="A0A6I3P6F8"/>
<dbReference type="Pfam" id="PF07006">
    <property type="entry name" value="DUF1310"/>
    <property type="match status" value="1"/>
</dbReference>
<organism evidence="1 2">
    <name type="scientific">Streptococcus parasanguinis</name>
    <dbReference type="NCBI Taxonomy" id="1318"/>
    <lineage>
        <taxon>Bacteria</taxon>
        <taxon>Bacillati</taxon>
        <taxon>Bacillota</taxon>
        <taxon>Bacilli</taxon>
        <taxon>Lactobacillales</taxon>
        <taxon>Streptococcaceae</taxon>
        <taxon>Streptococcus</taxon>
    </lineage>
</organism>
<dbReference type="RefSeq" id="WP_049507569.1">
    <property type="nucleotide sequence ID" value="NZ_CAXSNQ010000004.1"/>
</dbReference>
<comment type="caution">
    <text evidence="1">The sequence shown here is derived from an EMBL/GenBank/DDBJ whole genome shotgun (WGS) entry which is preliminary data.</text>
</comment>
<reference evidence="1 2" key="1">
    <citation type="journal article" date="2019" name="Nat. Med.">
        <title>A library of human gut bacterial isolates paired with longitudinal multiomics data enables mechanistic microbiome research.</title>
        <authorList>
            <person name="Poyet M."/>
            <person name="Groussin M."/>
            <person name="Gibbons S.M."/>
            <person name="Avila-Pacheco J."/>
            <person name="Jiang X."/>
            <person name="Kearney S.M."/>
            <person name="Perrotta A.R."/>
            <person name="Berdy B."/>
            <person name="Zhao S."/>
            <person name="Lieberman T.D."/>
            <person name="Swanson P.K."/>
            <person name="Smith M."/>
            <person name="Roesemann S."/>
            <person name="Alexander J.E."/>
            <person name="Rich S.A."/>
            <person name="Livny J."/>
            <person name="Vlamakis H."/>
            <person name="Clish C."/>
            <person name="Bullock K."/>
            <person name="Deik A."/>
            <person name="Scott J."/>
            <person name="Pierce K.A."/>
            <person name="Xavier R.J."/>
            <person name="Alm E.J."/>
        </authorList>
    </citation>
    <scope>NUCLEOTIDE SEQUENCE [LARGE SCALE GENOMIC DNA]</scope>
    <source>
        <strain evidence="1 2">BIOML-A18</strain>
    </source>
</reference>
<protein>
    <submittedName>
        <fullName evidence="1">DUF1310 family protein</fullName>
    </submittedName>
</protein>
<accession>A0A6I3P6F8</accession>
<evidence type="ECO:0000313" key="2">
    <source>
        <dbReference type="Proteomes" id="UP000430295"/>
    </source>
</evidence>
<dbReference type="EMBL" id="WMYS01000006">
    <property type="protein sequence ID" value="MTR41787.1"/>
    <property type="molecule type" value="Genomic_DNA"/>
</dbReference>
<dbReference type="Proteomes" id="UP000430295">
    <property type="component" value="Unassembled WGS sequence"/>
</dbReference>
<dbReference type="InterPro" id="IPR010738">
    <property type="entry name" value="DUF1310"/>
</dbReference>